<dbReference type="AlphaFoldDB" id="A0A0G4M4V2"/>
<evidence type="ECO:0000313" key="2">
    <source>
        <dbReference type="Proteomes" id="UP000044602"/>
    </source>
</evidence>
<organism evidence="1 2">
    <name type="scientific">Verticillium longisporum</name>
    <name type="common">Verticillium dahliae var. longisporum</name>
    <dbReference type="NCBI Taxonomy" id="100787"/>
    <lineage>
        <taxon>Eukaryota</taxon>
        <taxon>Fungi</taxon>
        <taxon>Dikarya</taxon>
        <taxon>Ascomycota</taxon>
        <taxon>Pezizomycotina</taxon>
        <taxon>Sordariomycetes</taxon>
        <taxon>Hypocreomycetidae</taxon>
        <taxon>Glomerellales</taxon>
        <taxon>Plectosphaerellaceae</taxon>
        <taxon>Verticillium</taxon>
    </lineage>
</organism>
<reference evidence="1 2" key="1">
    <citation type="submission" date="2015-05" db="EMBL/GenBank/DDBJ databases">
        <authorList>
            <person name="Wang D.B."/>
            <person name="Wang M."/>
        </authorList>
    </citation>
    <scope>NUCLEOTIDE SEQUENCE [LARGE SCALE GENOMIC DNA]</scope>
    <source>
        <strain evidence="1">VL1</strain>
    </source>
</reference>
<dbReference type="Proteomes" id="UP000044602">
    <property type="component" value="Unassembled WGS sequence"/>
</dbReference>
<dbReference type="STRING" id="100787.A0A0G4M4V2"/>
<name>A0A0G4M4V2_VERLO</name>
<sequence>MIAALLTYDDQILGTLLTRLLLDKCGVDLGNEKMAKGWFEQRVRTTNNNCWVSRQLHVLDLLILGFDWRREQRQPPETAPVTPPVKTWDNEGEVENWWEALDRLRGRCSFCVGQGLGGDEIRHTLRKCRREGAEKVRETMGGLLYHGDYDTADGCHLCYLPGHFCSRWEPQSGGH</sequence>
<keyword evidence="2" id="KW-1185">Reference proteome</keyword>
<accession>A0A0G4M4V2</accession>
<gene>
    <name evidence="1" type="ORF">BN1708_015430</name>
</gene>
<evidence type="ECO:0000313" key="1">
    <source>
        <dbReference type="EMBL" id="CRK28970.1"/>
    </source>
</evidence>
<protein>
    <submittedName>
        <fullName evidence="1">Uncharacterized protein</fullName>
    </submittedName>
</protein>
<proteinExistence type="predicted"/>
<dbReference type="EMBL" id="CVQH01020962">
    <property type="protein sequence ID" value="CRK28970.1"/>
    <property type="molecule type" value="Genomic_DNA"/>
</dbReference>